<dbReference type="Proteomes" id="UP000516320">
    <property type="component" value="Chromosome"/>
</dbReference>
<evidence type="ECO:0000256" key="1">
    <source>
        <dbReference type="ARBA" id="ARBA00023015"/>
    </source>
</evidence>
<dbReference type="InterPro" id="IPR011711">
    <property type="entry name" value="GntR_C"/>
</dbReference>
<dbReference type="SMART" id="SM00345">
    <property type="entry name" value="HTH_GNTR"/>
    <property type="match status" value="1"/>
</dbReference>
<feature type="domain" description="HTH gntR-type" evidence="4">
    <location>
        <begin position="12"/>
        <end position="79"/>
    </location>
</feature>
<dbReference type="Gene3D" id="1.10.10.10">
    <property type="entry name" value="Winged helix-like DNA-binding domain superfamily/Winged helix DNA-binding domain"/>
    <property type="match status" value="1"/>
</dbReference>
<accession>A0A7H0SL41</accession>
<evidence type="ECO:0000259" key="4">
    <source>
        <dbReference type="PROSITE" id="PS50949"/>
    </source>
</evidence>
<evidence type="ECO:0000256" key="3">
    <source>
        <dbReference type="ARBA" id="ARBA00023163"/>
    </source>
</evidence>
<dbReference type="PROSITE" id="PS50949">
    <property type="entry name" value="HTH_GNTR"/>
    <property type="match status" value="1"/>
</dbReference>
<evidence type="ECO:0000256" key="2">
    <source>
        <dbReference type="ARBA" id="ARBA00023125"/>
    </source>
</evidence>
<dbReference type="InterPro" id="IPR008920">
    <property type="entry name" value="TF_FadR/GntR_C"/>
</dbReference>
<sequence>MGSGMSSRQNNKTGQHLVYEYLTTEVLVRPELQGTFLSEQELAAQIGISRTPVREAFRLLTAEGLLEQIPNRGTRIPTVDKKQILDLMELRLLLETHAAQTALKQTKNSLLCQRLATTLEEQRQLLNHSDKPKIVEFIRLDQEFHAHLLNAAGNNAIIEVYNRIRVRQRLIGATALFAPTRWREVIEEHAKIVDSLKNKESEKAILALIDHLNKTKQVLLKNFSAES</sequence>
<proteinExistence type="predicted"/>
<dbReference type="RefSeq" id="WP_187974721.1">
    <property type="nucleotide sequence ID" value="NZ_CP046884.1"/>
</dbReference>
<reference evidence="5 6" key="1">
    <citation type="submission" date="2019-12" db="EMBL/GenBank/DDBJ databases">
        <title>Corynebacterium sp. nov., isolated from feces of the Anser Albifrons in China.</title>
        <authorList>
            <person name="Liu Q."/>
        </authorList>
    </citation>
    <scope>NUCLEOTIDE SEQUENCE [LARGE SCALE GENOMIC DNA]</scope>
    <source>
        <strain evidence="5 6">4H37-19</strain>
    </source>
</reference>
<keyword evidence="1" id="KW-0805">Transcription regulation</keyword>
<dbReference type="InterPro" id="IPR036388">
    <property type="entry name" value="WH-like_DNA-bd_sf"/>
</dbReference>
<dbReference type="InterPro" id="IPR000524">
    <property type="entry name" value="Tscrpt_reg_HTH_GntR"/>
</dbReference>
<evidence type="ECO:0000313" key="5">
    <source>
        <dbReference type="EMBL" id="QNQ89266.1"/>
    </source>
</evidence>
<dbReference type="KEGG" id="cpoy:GP475_00435"/>
<gene>
    <name evidence="5" type="ORF">GP475_00435</name>
</gene>
<dbReference type="GO" id="GO:0003677">
    <property type="term" value="F:DNA binding"/>
    <property type="evidence" value="ECO:0007669"/>
    <property type="project" value="UniProtKB-KW"/>
</dbReference>
<dbReference type="PANTHER" id="PTHR43537">
    <property type="entry name" value="TRANSCRIPTIONAL REGULATOR, GNTR FAMILY"/>
    <property type="match status" value="1"/>
</dbReference>
<dbReference type="InterPro" id="IPR036390">
    <property type="entry name" value="WH_DNA-bd_sf"/>
</dbReference>
<keyword evidence="6" id="KW-1185">Reference proteome</keyword>
<dbReference type="PRINTS" id="PR00035">
    <property type="entry name" value="HTHGNTR"/>
</dbReference>
<dbReference type="PANTHER" id="PTHR43537:SF5">
    <property type="entry name" value="UXU OPERON TRANSCRIPTIONAL REGULATOR"/>
    <property type="match status" value="1"/>
</dbReference>
<dbReference type="Gene3D" id="1.20.120.530">
    <property type="entry name" value="GntR ligand-binding domain-like"/>
    <property type="match status" value="1"/>
</dbReference>
<evidence type="ECO:0000313" key="6">
    <source>
        <dbReference type="Proteomes" id="UP000516320"/>
    </source>
</evidence>
<dbReference type="SMART" id="SM00895">
    <property type="entry name" value="FCD"/>
    <property type="match status" value="1"/>
</dbReference>
<dbReference type="EMBL" id="CP046884">
    <property type="protein sequence ID" value="QNQ89266.1"/>
    <property type="molecule type" value="Genomic_DNA"/>
</dbReference>
<name>A0A7H0SL41_9CORY</name>
<dbReference type="Pfam" id="PF07729">
    <property type="entry name" value="FCD"/>
    <property type="match status" value="1"/>
</dbReference>
<dbReference type="SUPFAM" id="SSF46785">
    <property type="entry name" value="Winged helix' DNA-binding domain"/>
    <property type="match status" value="1"/>
</dbReference>
<dbReference type="SUPFAM" id="SSF48008">
    <property type="entry name" value="GntR ligand-binding domain-like"/>
    <property type="match status" value="1"/>
</dbReference>
<dbReference type="GO" id="GO:0003700">
    <property type="term" value="F:DNA-binding transcription factor activity"/>
    <property type="evidence" value="ECO:0007669"/>
    <property type="project" value="InterPro"/>
</dbReference>
<dbReference type="Pfam" id="PF00392">
    <property type="entry name" value="GntR"/>
    <property type="match status" value="1"/>
</dbReference>
<dbReference type="AlphaFoldDB" id="A0A7H0SL41"/>
<protein>
    <submittedName>
        <fullName evidence="5">FCD domain-containing protein</fullName>
    </submittedName>
</protein>
<dbReference type="CDD" id="cd07377">
    <property type="entry name" value="WHTH_GntR"/>
    <property type="match status" value="1"/>
</dbReference>
<keyword evidence="3" id="KW-0804">Transcription</keyword>
<keyword evidence="2" id="KW-0238">DNA-binding</keyword>
<organism evidence="5 6">
    <name type="scientific">Corynebacterium poyangense</name>
    <dbReference type="NCBI Taxonomy" id="2684405"/>
    <lineage>
        <taxon>Bacteria</taxon>
        <taxon>Bacillati</taxon>
        <taxon>Actinomycetota</taxon>
        <taxon>Actinomycetes</taxon>
        <taxon>Mycobacteriales</taxon>
        <taxon>Corynebacteriaceae</taxon>
        <taxon>Corynebacterium</taxon>
    </lineage>
</organism>